<dbReference type="EMBL" id="OZ075123">
    <property type="protein sequence ID" value="CAL4912938.1"/>
    <property type="molecule type" value="Genomic_DNA"/>
</dbReference>
<dbReference type="GO" id="GO:0005886">
    <property type="term" value="C:plasma membrane"/>
    <property type="evidence" value="ECO:0007669"/>
    <property type="project" value="UniProtKB-SubCell"/>
</dbReference>
<dbReference type="PROSITE" id="PS50011">
    <property type="entry name" value="PROTEIN_KINASE_DOM"/>
    <property type="match status" value="1"/>
</dbReference>
<keyword evidence="4 12" id="KW-0812">Transmembrane</keyword>
<keyword evidence="10" id="KW-0067">ATP-binding</keyword>
<feature type="binding site" evidence="10">
    <location>
        <position position="404"/>
    </location>
    <ligand>
        <name>ATP</name>
        <dbReference type="ChEBI" id="CHEBI:30616"/>
    </ligand>
</feature>
<evidence type="ECO:0000256" key="6">
    <source>
        <dbReference type="ARBA" id="ARBA00022737"/>
    </source>
</evidence>
<evidence type="ECO:0000256" key="13">
    <source>
        <dbReference type="SAM" id="SignalP"/>
    </source>
</evidence>
<feature type="domain" description="Protein kinase" evidence="14">
    <location>
        <begin position="375"/>
        <end position="649"/>
    </location>
</feature>
<dbReference type="Pfam" id="PF07714">
    <property type="entry name" value="PK_Tyr_Ser-Thr"/>
    <property type="match status" value="1"/>
</dbReference>
<dbReference type="PROSITE" id="PS51450">
    <property type="entry name" value="LRR"/>
    <property type="match status" value="1"/>
</dbReference>
<dbReference type="InterPro" id="IPR001245">
    <property type="entry name" value="Ser-Thr/Tyr_kinase_cat_dom"/>
</dbReference>
<keyword evidence="5 13" id="KW-0732">Signal</keyword>
<dbReference type="InterPro" id="IPR013210">
    <property type="entry name" value="LRR_N_plant-typ"/>
</dbReference>
<dbReference type="Pfam" id="PF13855">
    <property type="entry name" value="LRR_8"/>
    <property type="match status" value="1"/>
</dbReference>
<dbReference type="Pfam" id="PF08263">
    <property type="entry name" value="LRRNT_2"/>
    <property type="match status" value="1"/>
</dbReference>
<dbReference type="GO" id="GO:0005524">
    <property type="term" value="F:ATP binding"/>
    <property type="evidence" value="ECO:0007669"/>
    <property type="project" value="UniProtKB-UniRule"/>
</dbReference>
<evidence type="ECO:0000256" key="1">
    <source>
        <dbReference type="ARBA" id="ARBA00004162"/>
    </source>
</evidence>
<proteinExistence type="predicted"/>
<keyword evidence="9" id="KW-0675">Receptor</keyword>
<dbReference type="PANTHER" id="PTHR48007:SF34">
    <property type="entry name" value="PROTEIN STRUBBELIG-RECEPTOR FAMILY 8 ISOFORM X1"/>
    <property type="match status" value="1"/>
</dbReference>
<feature type="region of interest" description="Disordered" evidence="11">
    <location>
        <begin position="320"/>
        <end position="343"/>
    </location>
</feature>
<evidence type="ECO:0000256" key="3">
    <source>
        <dbReference type="ARBA" id="ARBA00022614"/>
    </source>
</evidence>
<dbReference type="InterPro" id="IPR017441">
    <property type="entry name" value="Protein_kinase_ATP_BS"/>
</dbReference>
<evidence type="ECO:0000313" key="16">
    <source>
        <dbReference type="Proteomes" id="UP001497457"/>
    </source>
</evidence>
<evidence type="ECO:0000256" key="9">
    <source>
        <dbReference type="ARBA" id="ARBA00023170"/>
    </source>
</evidence>
<sequence>MARRGGGGGVVGVPWLLLLLLGCCGGGIWPRGRIFAAADTDPNDLNVLNTLFTSLNSPGQLTGWQASGGDPCGQSWKGITCSGSGVTKILLPNLGLSGNLAYNMNNLSSLVELDMSQNSLGGGNQIQYNLPNLKLEKLDLSSNSLTGDLPQSFTGLSSLKKLNLQNNQFTGSINVLANLPLETLNVANNRFTGWIPSQLKKINSLQTDGNSWSTGPAPPPPPYTAPPPPNRQNSPGQNGDSSSSSGRKSGIGGGGVAGIIISLLVVGAVVAFFLIKRRKRKASMEEHFEQHQPFTSFPSNEVKDMKPIDESTAVDIESLASPASISLKPPPKIERHKSFDDDDFSNKPVAKKRNITPIKATVYSVADLQMATDSFNFDNLVGEGTFGRVYRAQFNDGKVLAIKKLDSTVMSFQSSDDFAELVSNISKLHHPNLNELVGYCMEHGQHLLVYDFHRNGSLHDLLHLSDEYSKPLSWNSRVKIALGSARALEYLHEICSPSIIHKNFKSSNILLDSEFNPHLSDAGLASFIPDAEFQAAEQSAGYTAPEVDMTGQYTLKSDVYSFGVVMLELLTGRRPFDSSRPRSEQSLVRWATPQLHDIDALDRMVDPALKGLYPAKSLSRFADVLALCVQPEPEFRPPMSEVVQALVRLVQRANMTKRMLDGDTSRRPDDEDQDFI</sequence>
<dbReference type="FunFam" id="1.10.510.10:FF:000095">
    <property type="entry name" value="protein STRUBBELIG-RECEPTOR FAMILY 8"/>
    <property type="match status" value="1"/>
</dbReference>
<dbReference type="PROSITE" id="PS00107">
    <property type="entry name" value="PROTEIN_KINASE_ATP"/>
    <property type="match status" value="1"/>
</dbReference>
<feature type="signal peptide" evidence="13">
    <location>
        <begin position="1"/>
        <end position="26"/>
    </location>
</feature>
<feature type="region of interest" description="Disordered" evidence="11">
    <location>
        <begin position="205"/>
        <end position="249"/>
    </location>
</feature>
<keyword evidence="6" id="KW-0677">Repeat</keyword>
<dbReference type="FunFam" id="3.30.200.20:FF:000125">
    <property type="entry name" value="Protein STRUBBELIG-RECEPTOR FAMILY 8"/>
    <property type="match status" value="1"/>
</dbReference>
<keyword evidence="2" id="KW-1003">Cell membrane</keyword>
<protein>
    <recommendedName>
        <fullName evidence="14">Protein kinase domain-containing protein</fullName>
    </recommendedName>
</protein>
<gene>
    <name evidence="15" type="ORF">URODEC1_LOCUS15906</name>
</gene>
<dbReference type="SUPFAM" id="SSF52058">
    <property type="entry name" value="L domain-like"/>
    <property type="match status" value="1"/>
</dbReference>
<dbReference type="Gene3D" id="3.30.200.20">
    <property type="entry name" value="Phosphorylase Kinase, domain 1"/>
    <property type="match status" value="1"/>
</dbReference>
<dbReference type="CDD" id="cd14066">
    <property type="entry name" value="STKc_IRAK"/>
    <property type="match status" value="1"/>
</dbReference>
<evidence type="ECO:0000256" key="10">
    <source>
        <dbReference type="PROSITE-ProRule" id="PRU10141"/>
    </source>
</evidence>
<accession>A0ABC8WNS1</accession>
<dbReference type="Gene3D" id="1.10.510.10">
    <property type="entry name" value="Transferase(Phosphotransferase) domain 1"/>
    <property type="match status" value="1"/>
</dbReference>
<dbReference type="InterPro" id="IPR046959">
    <property type="entry name" value="PRK1-6/SRF4-like"/>
</dbReference>
<feature type="compositionally biased region" description="Pro residues" evidence="11">
    <location>
        <begin position="216"/>
        <end position="230"/>
    </location>
</feature>
<dbReference type="FunFam" id="3.80.10.10:FF:000062">
    <property type="entry name" value="protein STRUBBELIG-RECEPTOR FAMILY 3"/>
    <property type="match status" value="2"/>
</dbReference>
<keyword evidence="10" id="KW-0547">Nucleotide-binding</keyword>
<evidence type="ECO:0000256" key="11">
    <source>
        <dbReference type="SAM" id="MobiDB-lite"/>
    </source>
</evidence>
<name>A0ABC8WNS1_9POAL</name>
<dbReference type="PROSITE" id="PS51257">
    <property type="entry name" value="PROKAR_LIPOPROTEIN"/>
    <property type="match status" value="1"/>
</dbReference>
<feature type="compositionally biased region" description="Polar residues" evidence="11">
    <location>
        <begin position="205"/>
        <end position="214"/>
    </location>
</feature>
<dbReference type="SUPFAM" id="SSF56112">
    <property type="entry name" value="Protein kinase-like (PK-like)"/>
    <property type="match status" value="1"/>
</dbReference>
<feature type="transmembrane region" description="Helical" evidence="12">
    <location>
        <begin position="251"/>
        <end position="275"/>
    </location>
</feature>
<keyword evidence="16" id="KW-1185">Reference proteome</keyword>
<feature type="chain" id="PRO_5044876810" description="Protein kinase domain-containing protein" evidence="13">
    <location>
        <begin position="27"/>
        <end position="676"/>
    </location>
</feature>
<keyword evidence="3" id="KW-0433">Leucine-rich repeat</keyword>
<dbReference type="Proteomes" id="UP001497457">
    <property type="component" value="Chromosome 13rd"/>
</dbReference>
<evidence type="ECO:0000256" key="4">
    <source>
        <dbReference type="ARBA" id="ARBA00022692"/>
    </source>
</evidence>
<evidence type="ECO:0000256" key="8">
    <source>
        <dbReference type="ARBA" id="ARBA00023136"/>
    </source>
</evidence>
<evidence type="ECO:0000256" key="12">
    <source>
        <dbReference type="SAM" id="Phobius"/>
    </source>
</evidence>
<feature type="compositionally biased region" description="Low complexity" evidence="11">
    <location>
        <begin position="234"/>
        <end position="248"/>
    </location>
</feature>
<reference evidence="16" key="1">
    <citation type="submission" date="2024-06" db="EMBL/GenBank/DDBJ databases">
        <authorList>
            <person name="Ryan C."/>
        </authorList>
    </citation>
    <scope>NUCLEOTIDE SEQUENCE [LARGE SCALE GENOMIC DNA]</scope>
</reference>
<dbReference type="Gene3D" id="3.80.10.10">
    <property type="entry name" value="Ribonuclease Inhibitor"/>
    <property type="match status" value="1"/>
</dbReference>
<organism evidence="15 16">
    <name type="scientific">Urochloa decumbens</name>
    <dbReference type="NCBI Taxonomy" id="240449"/>
    <lineage>
        <taxon>Eukaryota</taxon>
        <taxon>Viridiplantae</taxon>
        <taxon>Streptophyta</taxon>
        <taxon>Embryophyta</taxon>
        <taxon>Tracheophyta</taxon>
        <taxon>Spermatophyta</taxon>
        <taxon>Magnoliopsida</taxon>
        <taxon>Liliopsida</taxon>
        <taxon>Poales</taxon>
        <taxon>Poaceae</taxon>
        <taxon>PACMAD clade</taxon>
        <taxon>Panicoideae</taxon>
        <taxon>Panicodae</taxon>
        <taxon>Paniceae</taxon>
        <taxon>Melinidinae</taxon>
        <taxon>Urochloa</taxon>
    </lineage>
</organism>
<dbReference type="InterPro" id="IPR032675">
    <property type="entry name" value="LRR_dom_sf"/>
</dbReference>
<reference evidence="15 16" key="2">
    <citation type="submission" date="2024-10" db="EMBL/GenBank/DDBJ databases">
        <authorList>
            <person name="Ryan C."/>
        </authorList>
    </citation>
    <scope>NUCLEOTIDE SEQUENCE [LARGE SCALE GENOMIC DNA]</scope>
</reference>
<keyword evidence="7 12" id="KW-1133">Transmembrane helix</keyword>
<evidence type="ECO:0000313" key="15">
    <source>
        <dbReference type="EMBL" id="CAL4912938.1"/>
    </source>
</evidence>
<dbReference type="AlphaFoldDB" id="A0ABC8WNS1"/>
<evidence type="ECO:0000256" key="2">
    <source>
        <dbReference type="ARBA" id="ARBA00022475"/>
    </source>
</evidence>
<evidence type="ECO:0000256" key="7">
    <source>
        <dbReference type="ARBA" id="ARBA00022989"/>
    </source>
</evidence>
<dbReference type="InterPro" id="IPR001611">
    <property type="entry name" value="Leu-rich_rpt"/>
</dbReference>
<keyword evidence="8 12" id="KW-0472">Membrane</keyword>
<dbReference type="InterPro" id="IPR011009">
    <property type="entry name" value="Kinase-like_dom_sf"/>
</dbReference>
<evidence type="ECO:0000259" key="14">
    <source>
        <dbReference type="PROSITE" id="PS50011"/>
    </source>
</evidence>
<dbReference type="PANTHER" id="PTHR48007">
    <property type="entry name" value="LEUCINE-RICH REPEAT RECEPTOR-LIKE PROTEIN KINASE PXC1"/>
    <property type="match status" value="1"/>
</dbReference>
<evidence type="ECO:0000256" key="5">
    <source>
        <dbReference type="ARBA" id="ARBA00022729"/>
    </source>
</evidence>
<comment type="subcellular location">
    <subcellularLocation>
        <location evidence="1">Cell membrane</location>
        <topology evidence="1">Single-pass membrane protein</topology>
    </subcellularLocation>
</comment>
<dbReference type="InterPro" id="IPR000719">
    <property type="entry name" value="Prot_kinase_dom"/>
</dbReference>